<dbReference type="PROSITE" id="PS50930">
    <property type="entry name" value="HTH_LYTTR"/>
    <property type="match status" value="1"/>
</dbReference>
<dbReference type="SUPFAM" id="SSF52172">
    <property type="entry name" value="CheY-like"/>
    <property type="match status" value="1"/>
</dbReference>
<dbReference type="Gene3D" id="2.40.50.1020">
    <property type="entry name" value="LytTr DNA-binding domain"/>
    <property type="match status" value="1"/>
</dbReference>
<dbReference type="GO" id="GO:0000160">
    <property type="term" value="P:phosphorelay signal transduction system"/>
    <property type="evidence" value="ECO:0007669"/>
    <property type="project" value="InterPro"/>
</dbReference>
<evidence type="ECO:0000256" key="1">
    <source>
        <dbReference type="ARBA" id="ARBA00022553"/>
    </source>
</evidence>
<evidence type="ECO:0000313" key="5">
    <source>
        <dbReference type="EMBL" id="SFW41314.1"/>
    </source>
</evidence>
<evidence type="ECO:0000313" key="6">
    <source>
        <dbReference type="EMBL" id="WQG87484.1"/>
    </source>
</evidence>
<organism evidence="5 7">
    <name type="scientific">Chitinophaga sancti</name>
    <dbReference type="NCBI Taxonomy" id="1004"/>
    <lineage>
        <taxon>Bacteria</taxon>
        <taxon>Pseudomonadati</taxon>
        <taxon>Bacteroidota</taxon>
        <taxon>Chitinophagia</taxon>
        <taxon>Chitinophagales</taxon>
        <taxon>Chitinophagaceae</taxon>
        <taxon>Chitinophaga</taxon>
    </lineage>
</organism>
<dbReference type="PANTHER" id="PTHR44591">
    <property type="entry name" value="STRESS RESPONSE REGULATOR PROTEIN 1"/>
    <property type="match status" value="1"/>
</dbReference>
<dbReference type="Proteomes" id="UP001326715">
    <property type="component" value="Chromosome"/>
</dbReference>
<dbReference type="AlphaFoldDB" id="A0A1K1P0J6"/>
<gene>
    <name evidence="5" type="ORF">SAMN05661012_01693</name>
    <name evidence="6" type="ORF">SR876_21390</name>
</gene>
<dbReference type="OrthoDB" id="1646880at2"/>
<evidence type="ECO:0000259" key="4">
    <source>
        <dbReference type="PROSITE" id="PS50930"/>
    </source>
</evidence>
<dbReference type="InterPro" id="IPR007492">
    <property type="entry name" value="LytTR_DNA-bd_dom"/>
</dbReference>
<dbReference type="SMART" id="SM00850">
    <property type="entry name" value="LytTR"/>
    <property type="match status" value="1"/>
</dbReference>
<dbReference type="InterPro" id="IPR050595">
    <property type="entry name" value="Bact_response_regulator"/>
</dbReference>
<dbReference type="Proteomes" id="UP000183788">
    <property type="component" value="Unassembled WGS sequence"/>
</dbReference>
<feature type="domain" description="Response regulatory" evidence="3">
    <location>
        <begin position="2"/>
        <end position="115"/>
    </location>
</feature>
<dbReference type="RefSeq" id="WP_072358853.1">
    <property type="nucleotide sequence ID" value="NZ_CBHWAX010000029.1"/>
</dbReference>
<keyword evidence="1 2" id="KW-0597">Phosphoprotein</keyword>
<dbReference type="PANTHER" id="PTHR44591:SF3">
    <property type="entry name" value="RESPONSE REGULATORY DOMAIN-CONTAINING PROTEIN"/>
    <property type="match status" value="1"/>
</dbReference>
<evidence type="ECO:0000259" key="3">
    <source>
        <dbReference type="PROSITE" id="PS50110"/>
    </source>
</evidence>
<dbReference type="STRING" id="1004.SAMN05661012_01693"/>
<dbReference type="Pfam" id="PF00072">
    <property type="entry name" value="Response_reg"/>
    <property type="match status" value="1"/>
</dbReference>
<dbReference type="Gene3D" id="3.40.50.2300">
    <property type="match status" value="1"/>
</dbReference>
<feature type="modified residue" description="4-aspartylphosphate" evidence="2">
    <location>
        <position position="54"/>
    </location>
</feature>
<evidence type="ECO:0000313" key="8">
    <source>
        <dbReference type="Proteomes" id="UP001326715"/>
    </source>
</evidence>
<dbReference type="Pfam" id="PF04397">
    <property type="entry name" value="LytTR"/>
    <property type="match status" value="1"/>
</dbReference>
<dbReference type="PROSITE" id="PS50110">
    <property type="entry name" value="RESPONSE_REGULATORY"/>
    <property type="match status" value="1"/>
</dbReference>
<dbReference type="SMART" id="SM00448">
    <property type="entry name" value="REC"/>
    <property type="match status" value="1"/>
</dbReference>
<reference evidence="5 7" key="1">
    <citation type="submission" date="2016-11" db="EMBL/GenBank/DDBJ databases">
        <authorList>
            <person name="Jaros S."/>
            <person name="Januszkiewicz K."/>
            <person name="Wedrychowicz H."/>
        </authorList>
    </citation>
    <scope>NUCLEOTIDE SEQUENCE [LARGE SCALE GENOMIC DNA]</scope>
    <source>
        <strain evidence="5 7">DSM 784</strain>
    </source>
</reference>
<accession>A0A1K1P0J6</accession>
<dbReference type="GO" id="GO:0003677">
    <property type="term" value="F:DNA binding"/>
    <property type="evidence" value="ECO:0007669"/>
    <property type="project" value="UniProtKB-KW"/>
</dbReference>
<dbReference type="InterPro" id="IPR011006">
    <property type="entry name" value="CheY-like_superfamily"/>
</dbReference>
<name>A0A1K1P0J6_9BACT</name>
<feature type="domain" description="HTH LytTR-type" evidence="4">
    <location>
        <begin position="188"/>
        <end position="250"/>
    </location>
</feature>
<reference evidence="6 8" key="2">
    <citation type="submission" date="2023-11" db="EMBL/GenBank/DDBJ databases">
        <title>MicrobeMod: A computational toolkit for identifying prokaryotic methylation and restriction-modification with nanopore sequencing.</title>
        <authorList>
            <person name="Crits-Christoph A."/>
            <person name="Kang S.C."/>
            <person name="Lee H."/>
            <person name="Ostrov N."/>
        </authorList>
    </citation>
    <scope>NUCLEOTIDE SEQUENCE [LARGE SCALE GENOMIC DNA]</scope>
    <source>
        <strain evidence="6 8">ATCC 23090</strain>
    </source>
</reference>
<protein>
    <submittedName>
        <fullName evidence="6">LytTR family DNA-binding domain-containing protein</fullName>
    </submittedName>
    <submittedName>
        <fullName evidence="5">Two component transcriptional regulator, LytTR family</fullName>
    </submittedName>
</protein>
<keyword evidence="8" id="KW-1185">Reference proteome</keyword>
<dbReference type="EMBL" id="CP140154">
    <property type="protein sequence ID" value="WQG87484.1"/>
    <property type="molecule type" value="Genomic_DNA"/>
</dbReference>
<keyword evidence="6" id="KW-0238">DNA-binding</keyword>
<dbReference type="InterPro" id="IPR001789">
    <property type="entry name" value="Sig_transdc_resp-reg_receiver"/>
</dbReference>
<evidence type="ECO:0000313" key="7">
    <source>
        <dbReference type="Proteomes" id="UP000183788"/>
    </source>
</evidence>
<proteinExistence type="predicted"/>
<dbReference type="EMBL" id="FPIZ01000004">
    <property type="protein sequence ID" value="SFW41314.1"/>
    <property type="molecule type" value="Genomic_DNA"/>
</dbReference>
<dbReference type="CDD" id="cd17536">
    <property type="entry name" value="REC_YesN-like"/>
    <property type="match status" value="1"/>
</dbReference>
<sequence length="251" mass="28415">MRTIIVDDEKLSRSVLKLLLEKHCPSVNVVAVCADGRSALEAIEKHRPELVFLDVEMPGLNGFEVIKACGHTNTSIIITTSHEAYALEAIRHSVVDFLLKPILKDDLQEAVDKAMVHQAHCTEKPPVRTGNTMELLHQQLHPGERLGLPSAEGLRMILIKDILYCMADGINTRVHLLSAPEPAIVFRSLKEMENMLRNKGFFRVHHSYVVNLNYMERYLKGDGGEIIMNDGSCIPVSRQRKQDFMERIERL</sequence>
<evidence type="ECO:0000256" key="2">
    <source>
        <dbReference type="PROSITE-ProRule" id="PRU00169"/>
    </source>
</evidence>